<organism evidence="3 4">
    <name type="scientific">Methanococcus maripaludis</name>
    <name type="common">Methanococcus deltae</name>
    <dbReference type="NCBI Taxonomy" id="39152"/>
    <lineage>
        <taxon>Archaea</taxon>
        <taxon>Methanobacteriati</taxon>
        <taxon>Methanobacteriota</taxon>
        <taxon>Methanomada group</taxon>
        <taxon>Methanococci</taxon>
        <taxon>Methanococcales</taxon>
        <taxon>Methanococcaceae</taxon>
        <taxon>Methanococcus</taxon>
    </lineage>
</organism>
<dbReference type="GO" id="GO:0016758">
    <property type="term" value="F:hexosyltransferase activity"/>
    <property type="evidence" value="ECO:0007669"/>
    <property type="project" value="UniProtKB-ARBA"/>
</dbReference>
<evidence type="ECO:0000313" key="4">
    <source>
        <dbReference type="Proteomes" id="UP000533207"/>
    </source>
</evidence>
<comment type="caution">
    <text evidence="3">The sequence shown here is derived from an EMBL/GenBank/DDBJ whole genome shotgun (WGS) entry which is preliminary data.</text>
</comment>
<dbReference type="InterPro" id="IPR001173">
    <property type="entry name" value="Glyco_trans_2-like"/>
</dbReference>
<dbReference type="PANTHER" id="PTHR22916">
    <property type="entry name" value="GLYCOSYLTRANSFERASE"/>
    <property type="match status" value="1"/>
</dbReference>
<evidence type="ECO:0000313" key="3">
    <source>
        <dbReference type="EMBL" id="MBA2862112.1"/>
    </source>
</evidence>
<dbReference type="Proteomes" id="UP000533207">
    <property type="component" value="Unassembled WGS sequence"/>
</dbReference>
<feature type="transmembrane region" description="Helical" evidence="1">
    <location>
        <begin position="294"/>
        <end position="314"/>
    </location>
</feature>
<reference evidence="3 4" key="1">
    <citation type="submission" date="2020-07" db="EMBL/GenBank/DDBJ databases">
        <title>Genomic Encyclopedia of Type Strains, Phase IV (KMG-V): Genome sequencing to study the core and pangenomes of soil and plant-associated prokaryotes.</title>
        <authorList>
            <person name="Whitman W."/>
        </authorList>
    </citation>
    <scope>NUCLEOTIDE SEQUENCE [LARGE SCALE GENOMIC DNA]</scope>
    <source>
        <strain evidence="3 4">C8</strain>
    </source>
</reference>
<dbReference type="AlphaFoldDB" id="A0A7J9PFT4"/>
<evidence type="ECO:0000256" key="1">
    <source>
        <dbReference type="SAM" id="Phobius"/>
    </source>
</evidence>
<sequence>MHPKISVIMSTYNEPVDYIKNSVDSILSQSFNDFEFIIILDNPNNFEIWAELERYASKDDRIRLIKNEKNLGAAESRNNGINISKGNYIAIMDADDISLPYRLEVQYEYMEKNPEIFLIGSGIIDMDGNGKAIVKHKMITSEARLKKILEKRNSINHPTIMFRNNGKTYYREKFVNAQDYDLYLRLLSEKKRLKNIPEILVKYRINQNSISCSRTTKQKYYAKKALEYYEQRLKTGSDNYSELNVNEIENLMLDCSSDTLKANIEVNLKLGNFKDAKKLMNQYFNTEGYINVILIYYILACFGKKMFFGIYRLYWDFLNIIK</sequence>
<keyword evidence="3" id="KW-0808">Transferase</keyword>
<keyword evidence="1" id="KW-1133">Transmembrane helix</keyword>
<keyword evidence="1" id="KW-0472">Membrane</keyword>
<dbReference type="Pfam" id="PF00535">
    <property type="entry name" value="Glycos_transf_2"/>
    <property type="match status" value="1"/>
</dbReference>
<evidence type="ECO:0000259" key="2">
    <source>
        <dbReference type="Pfam" id="PF00535"/>
    </source>
</evidence>
<dbReference type="RefSeq" id="WP_011976740.1">
    <property type="nucleotide sequence ID" value="NZ_JACDUL010000002.1"/>
</dbReference>
<feature type="domain" description="Glycosyltransferase 2-like" evidence="2">
    <location>
        <begin position="6"/>
        <end position="157"/>
    </location>
</feature>
<keyword evidence="1" id="KW-0812">Transmembrane</keyword>
<proteinExistence type="predicted"/>
<protein>
    <submittedName>
        <fullName evidence="3">Glycosyltransferase involved in cell wall biosynthesis</fullName>
    </submittedName>
</protein>
<gene>
    <name evidence="3" type="ORF">HNP90_000991</name>
</gene>
<name>A0A7J9PFT4_METMI</name>
<dbReference type="Gene3D" id="3.90.550.10">
    <property type="entry name" value="Spore Coat Polysaccharide Biosynthesis Protein SpsA, Chain A"/>
    <property type="match status" value="1"/>
</dbReference>
<accession>A0A7J9PFT4</accession>
<dbReference type="PANTHER" id="PTHR22916:SF3">
    <property type="entry name" value="UDP-GLCNAC:BETAGAL BETA-1,3-N-ACETYLGLUCOSAMINYLTRANSFERASE-LIKE PROTEIN 1"/>
    <property type="match status" value="1"/>
</dbReference>
<dbReference type="SUPFAM" id="SSF53448">
    <property type="entry name" value="Nucleotide-diphospho-sugar transferases"/>
    <property type="match status" value="1"/>
</dbReference>
<dbReference type="InterPro" id="IPR029044">
    <property type="entry name" value="Nucleotide-diphossugar_trans"/>
</dbReference>
<dbReference type="EMBL" id="JACDUL010000002">
    <property type="protein sequence ID" value="MBA2862112.1"/>
    <property type="molecule type" value="Genomic_DNA"/>
</dbReference>